<feature type="region of interest" description="Disordered" evidence="1">
    <location>
        <begin position="1"/>
        <end position="24"/>
    </location>
</feature>
<protein>
    <recommendedName>
        <fullName evidence="4">IS3 family transposase</fullName>
    </recommendedName>
</protein>
<comment type="caution">
    <text evidence="2">The sequence shown here is derived from an EMBL/GenBank/DDBJ whole genome shotgun (WGS) entry which is preliminary data.</text>
</comment>
<organism evidence="2 3">
    <name type="scientific">Nocardioides kribbensis</name>
    <dbReference type="NCBI Taxonomy" id="305517"/>
    <lineage>
        <taxon>Bacteria</taxon>
        <taxon>Bacillati</taxon>
        <taxon>Actinomycetota</taxon>
        <taxon>Actinomycetes</taxon>
        <taxon>Propionibacteriales</taxon>
        <taxon>Nocardioidaceae</taxon>
        <taxon>Nocardioides</taxon>
    </lineage>
</organism>
<dbReference type="Proteomes" id="UP001482520">
    <property type="component" value="Unassembled WGS sequence"/>
</dbReference>
<name>A0ABV1P3T7_9ACTN</name>
<keyword evidence="3" id="KW-1185">Reference proteome</keyword>
<feature type="non-terminal residue" evidence="2">
    <location>
        <position position="1"/>
    </location>
</feature>
<accession>A0ABV1P3T7</accession>
<sequence length="85" mass="9730">ALPAEPRADYRQRVSSEPPLNPARDTLLQTDVLNQRRWATRQDLRLAIVVGIERTYHRQRPQDVLDGLTPIEYEHKITAKTATAA</sequence>
<dbReference type="EMBL" id="JBEGDP010000038">
    <property type="protein sequence ID" value="MEQ7849406.1"/>
    <property type="molecule type" value="Genomic_DNA"/>
</dbReference>
<evidence type="ECO:0000256" key="1">
    <source>
        <dbReference type="SAM" id="MobiDB-lite"/>
    </source>
</evidence>
<evidence type="ECO:0000313" key="2">
    <source>
        <dbReference type="EMBL" id="MEQ7849406.1"/>
    </source>
</evidence>
<evidence type="ECO:0000313" key="3">
    <source>
        <dbReference type="Proteomes" id="UP001482520"/>
    </source>
</evidence>
<reference evidence="2 3" key="1">
    <citation type="submission" date="2024-02" db="EMBL/GenBank/DDBJ databases">
        <title>Full genome sequence of Nocardioides kribbensis.</title>
        <authorList>
            <person name="Poletto B.L."/>
            <person name="Silva G."/>
            <person name="Galante D."/>
            <person name="Campos K.R."/>
            <person name="Santos M.B.N."/>
            <person name="Sacchi C.T."/>
        </authorList>
    </citation>
    <scope>NUCLEOTIDE SEQUENCE [LARGE SCALE GENOMIC DNA]</scope>
    <source>
        <strain evidence="2 3">O4R</strain>
    </source>
</reference>
<evidence type="ECO:0008006" key="4">
    <source>
        <dbReference type="Google" id="ProtNLM"/>
    </source>
</evidence>
<feature type="compositionally biased region" description="Basic and acidic residues" evidence="1">
    <location>
        <begin position="1"/>
        <end position="14"/>
    </location>
</feature>
<gene>
    <name evidence="2" type="ORF">V6R90_19180</name>
</gene>
<proteinExistence type="predicted"/>